<evidence type="ECO:0000313" key="3">
    <source>
        <dbReference type="EMBL" id="KAL3669049.1"/>
    </source>
</evidence>
<feature type="compositionally biased region" description="Basic and acidic residues" evidence="1">
    <location>
        <begin position="98"/>
        <end position="122"/>
    </location>
</feature>
<dbReference type="EMBL" id="JBIMZQ010000009">
    <property type="protein sequence ID" value="KAL3669049.1"/>
    <property type="molecule type" value="Genomic_DNA"/>
</dbReference>
<dbReference type="PANTHER" id="PTHR20923">
    <property type="entry name" value="BAT4 PROTEIN-RELATED"/>
    <property type="match status" value="1"/>
</dbReference>
<dbReference type="SMART" id="SM00443">
    <property type="entry name" value="G_patch"/>
    <property type="match status" value="1"/>
</dbReference>
<protein>
    <recommendedName>
        <fullName evidence="2">G-patch domain-containing protein</fullName>
    </recommendedName>
</protein>
<dbReference type="Proteomes" id="UP001632037">
    <property type="component" value="Unassembled WGS sequence"/>
</dbReference>
<dbReference type="InterPro" id="IPR000467">
    <property type="entry name" value="G_patch_dom"/>
</dbReference>
<evidence type="ECO:0000313" key="4">
    <source>
        <dbReference type="Proteomes" id="UP001632037"/>
    </source>
</evidence>
<gene>
    <name evidence="3" type="ORF">V7S43_005433</name>
</gene>
<dbReference type="InterPro" id="IPR039146">
    <property type="entry name" value="GPANK1"/>
</dbReference>
<comment type="caution">
    <text evidence="3">The sequence shown here is derived from an EMBL/GenBank/DDBJ whole genome shotgun (WGS) entry which is preliminary data.</text>
</comment>
<reference evidence="3 4" key="1">
    <citation type="submission" date="2024-09" db="EMBL/GenBank/DDBJ databases">
        <title>Genome sequencing and assembly of Phytophthora oleae, isolate VK10A, causative agent of rot of olive drupes.</title>
        <authorList>
            <person name="Conti Taguali S."/>
            <person name="Riolo M."/>
            <person name="La Spada F."/>
            <person name="Cacciola S.O."/>
            <person name="Dionisio G."/>
        </authorList>
    </citation>
    <scope>NUCLEOTIDE SEQUENCE [LARGE SCALE GENOMIC DNA]</scope>
    <source>
        <strain evidence="3 4">VK10A</strain>
    </source>
</reference>
<dbReference type="PANTHER" id="PTHR20923:SF1">
    <property type="entry name" value="G PATCH DOMAIN AND ANKYRIN REPEAT-CONTAINING PROTEIN 1"/>
    <property type="match status" value="1"/>
</dbReference>
<dbReference type="PROSITE" id="PS50174">
    <property type="entry name" value="G_PATCH"/>
    <property type="match status" value="1"/>
</dbReference>
<evidence type="ECO:0000259" key="2">
    <source>
        <dbReference type="PROSITE" id="PS50174"/>
    </source>
</evidence>
<evidence type="ECO:0000256" key="1">
    <source>
        <dbReference type="SAM" id="MobiDB-lite"/>
    </source>
</evidence>
<dbReference type="Pfam" id="PF01585">
    <property type="entry name" value="G-patch"/>
    <property type="match status" value="1"/>
</dbReference>
<feature type="region of interest" description="Disordered" evidence="1">
    <location>
        <begin position="81"/>
        <end position="159"/>
    </location>
</feature>
<proteinExistence type="predicted"/>
<accession>A0ABD3FVP0</accession>
<dbReference type="AlphaFoldDB" id="A0ABD3FVP0"/>
<name>A0ABD3FVP0_9STRA</name>
<keyword evidence="4" id="KW-1185">Reference proteome</keyword>
<feature type="compositionally biased region" description="Basic and acidic residues" evidence="1">
    <location>
        <begin position="145"/>
        <end position="159"/>
    </location>
</feature>
<sequence>MYFCAACKVYVKDSSAAEHDQTMAHMLSSSKGVSMRKVWLPETNRGYQMLKSMGWQENGGLGPAGGGKVTPIATTFKTDRAGVGLQSSAKQARVTHFPPHDEEQSRMAVDGRSEAQRLQDRLSRKRKQEQQHPVGLSKAQRKQQKQREERRDRDIAKELYSEGLEGYEEFLR</sequence>
<organism evidence="3 4">
    <name type="scientific">Phytophthora oleae</name>
    <dbReference type="NCBI Taxonomy" id="2107226"/>
    <lineage>
        <taxon>Eukaryota</taxon>
        <taxon>Sar</taxon>
        <taxon>Stramenopiles</taxon>
        <taxon>Oomycota</taxon>
        <taxon>Peronosporomycetes</taxon>
        <taxon>Peronosporales</taxon>
        <taxon>Peronosporaceae</taxon>
        <taxon>Phytophthora</taxon>
    </lineage>
</organism>
<feature type="domain" description="G-patch" evidence="2">
    <location>
        <begin position="42"/>
        <end position="88"/>
    </location>
</feature>